<feature type="compositionally biased region" description="Basic and acidic residues" evidence="1">
    <location>
        <begin position="272"/>
        <end position="285"/>
    </location>
</feature>
<sequence length="1385" mass="153577">MADTETDSTAPAPKTVPYFADDFDTISSQATEEHSSFHKALSDCFHALRESREEAKPLFANDPTEEPKSSAETESGILNRVPAAVAVNFIDPTTKLSPGPKSNTLAKSSSGAGIENVYEKLTYVFERDYGSTLRSIQYKNPRTGDNSVISSLPVTSSLFGTVSDNAISAPLSEPSEWHTGPFCHVYIAACQGLEHYRAKIRPSLQAFVSQIESAATQPQLATTGGQGGHSAHFLVVYIPTGAKEKNEDNKPENVRSAVANRLSMVRRRFANKDELDGSQHSRDSLDSNGVLDEKEEEEVGSLSLLSKTERNIYKKIAADFPNGKVCALSRASLSSKIETEEVSSSGFGIKTQEWNSFNRCLGQVIVSGFKDRCRRYKDELRRLDTQRASEASARKNGSHVPPEFNEFNLANFFLVKESLAFTYEQMQLFSEALLQYDEFRGFLPQLTTRGYMEAKRDREHCEALKPDPDSPTLLELADSGDFTGFRKKIQQVSDLKPILDTMNRYLFARELCLLTKMEQPAELVARCRRFIKMMYGIMMRGISECSPEEQKLRKIKAAEWVIQCSWDVKCASEQYLLSMAEAMRSSFRDDASQGTSLSLTSDSSDATRLEQVLARQLSELLEVARLLYKELGSLKFLDGNPLKAYESVLPADMFELWKPWEAQALKPKDETLVVEKKNKEPPRRVSIIQRASVPMINDPHDKREFILKTAFDSKESYEDIYLEMASSLVTLNKFAGRKRFAARHQGDIAESFVRSGLLVEAAKIFKKTVRICRWDHWDRCHFYRLFRLAYCQRTTAKPSDYLKTLVSAFSPRTTAVAPPLALLYLQDDLEAVIGHPSVGEARYGKLAFLEAQMKIENTSDDPKSLGAAFDRKQLAKKYCSVGETVRIQVTLNSNLPRAIELNSLQLFIVPFDSFSSIVENHESVEEEDAFKILTIGAPIKLATGANTYFFEWSPSTAGQYILSTAEIVWKQGYFYYDGMDLPENLYGVDVLPSEPTHSLSIEPAVLLPGHDQEVHLTFNAADDFIVAGKLQLDCSEGLTIIPPGEDPSSGNWQSSCEVDLGSYKAGETKLFIAHVRCGLIDKFSRQSILQQSSIDKVHGFSVKGVTTYLHEESVDADHPMRNTMELFAPILEKTALSVEGIDLVWVAERQRAIVSIQLISNTPRYFSLENWKLVLPPPFSVTNGVDLNGDLLKCKVFNGDELSLAFDCSVVDGADGSGDEEPILQVELSDDVGKKFSLDLPIDMNEHYLQVLESSATPKSRGTAAATVALGAPEGQVGEPVIMSFKIDQESLGSAGTIAYSISSDGSNWLIGGQVNGIIDTASLSCNVIAIPTVAGQLSSFPSIRLRSSLGNGEYSPLITKMQYPPTFQSLARTSEVAVAFSNSK</sequence>
<dbReference type="PANTHER" id="PTHR13251">
    <property type="entry name" value="EPILEPSY HOLOPROSENCEPHALY CANDIDATE 1/TMEM1"/>
    <property type="match status" value="1"/>
</dbReference>
<evidence type="ECO:0000313" key="3">
    <source>
        <dbReference type="EMBL" id="CAJ1940214.1"/>
    </source>
</evidence>
<accession>A0AAD2CSU7</accession>
<dbReference type="GO" id="GO:1990071">
    <property type="term" value="C:TRAPPII protein complex"/>
    <property type="evidence" value="ECO:0007669"/>
    <property type="project" value="InterPro"/>
</dbReference>
<evidence type="ECO:0000256" key="1">
    <source>
        <dbReference type="SAM" id="MobiDB-lite"/>
    </source>
</evidence>
<gene>
    <name evidence="3" type="ORF">CYCCA115_LOCUS6930</name>
</gene>
<evidence type="ECO:0000313" key="4">
    <source>
        <dbReference type="Proteomes" id="UP001295423"/>
    </source>
</evidence>
<dbReference type="Pfam" id="PF23036">
    <property type="entry name" value="TRAPPC10_1st"/>
    <property type="match status" value="1"/>
</dbReference>
<dbReference type="InterPro" id="IPR056913">
    <property type="entry name" value="TRAPPC10/Trs130_N"/>
</dbReference>
<feature type="region of interest" description="Disordered" evidence="1">
    <location>
        <begin position="272"/>
        <end position="294"/>
    </location>
</feature>
<name>A0AAD2CSU7_9STRA</name>
<proteinExistence type="predicted"/>
<evidence type="ECO:0000259" key="2">
    <source>
        <dbReference type="Pfam" id="PF23036"/>
    </source>
</evidence>
<protein>
    <recommendedName>
        <fullName evidence="2">TRAPPC10/Trs130 N-terminal domain-containing protein</fullName>
    </recommendedName>
</protein>
<dbReference type="PANTHER" id="PTHR13251:SF3">
    <property type="entry name" value="TRAFFICKING PROTEIN PARTICLE COMPLEX SUBUNIT 10"/>
    <property type="match status" value="1"/>
</dbReference>
<dbReference type="GO" id="GO:0005829">
    <property type="term" value="C:cytosol"/>
    <property type="evidence" value="ECO:0007669"/>
    <property type="project" value="GOC"/>
</dbReference>
<reference evidence="3" key="1">
    <citation type="submission" date="2023-08" db="EMBL/GenBank/DDBJ databases">
        <authorList>
            <person name="Audoor S."/>
            <person name="Bilcke G."/>
        </authorList>
    </citation>
    <scope>NUCLEOTIDE SEQUENCE</scope>
</reference>
<feature type="domain" description="TRAPPC10/Trs130 N-terminal" evidence="2">
    <location>
        <begin position="309"/>
        <end position="523"/>
    </location>
</feature>
<feature type="region of interest" description="Disordered" evidence="1">
    <location>
        <begin position="56"/>
        <end position="76"/>
    </location>
</feature>
<dbReference type="GO" id="GO:0034498">
    <property type="term" value="P:early endosome to Golgi transport"/>
    <property type="evidence" value="ECO:0007669"/>
    <property type="project" value="TreeGrafter"/>
</dbReference>
<keyword evidence="4" id="KW-1185">Reference proteome</keyword>
<organism evidence="3 4">
    <name type="scientific">Cylindrotheca closterium</name>
    <dbReference type="NCBI Taxonomy" id="2856"/>
    <lineage>
        <taxon>Eukaryota</taxon>
        <taxon>Sar</taxon>
        <taxon>Stramenopiles</taxon>
        <taxon>Ochrophyta</taxon>
        <taxon>Bacillariophyta</taxon>
        <taxon>Bacillariophyceae</taxon>
        <taxon>Bacillariophycidae</taxon>
        <taxon>Bacillariales</taxon>
        <taxon>Bacillariaceae</taxon>
        <taxon>Cylindrotheca</taxon>
    </lineage>
</organism>
<dbReference type="GO" id="GO:0006891">
    <property type="term" value="P:intra-Golgi vesicle-mediated transport"/>
    <property type="evidence" value="ECO:0007669"/>
    <property type="project" value="TreeGrafter"/>
</dbReference>
<dbReference type="Proteomes" id="UP001295423">
    <property type="component" value="Unassembled WGS sequence"/>
</dbReference>
<dbReference type="InterPro" id="IPR045126">
    <property type="entry name" value="TRAPPC10/Trs130"/>
</dbReference>
<dbReference type="EMBL" id="CAKOGP040000890">
    <property type="protein sequence ID" value="CAJ1940214.1"/>
    <property type="molecule type" value="Genomic_DNA"/>
</dbReference>
<comment type="caution">
    <text evidence="3">The sequence shown here is derived from an EMBL/GenBank/DDBJ whole genome shotgun (WGS) entry which is preliminary data.</text>
</comment>